<sequence length="176" mass="20473">MSSPRFAYRRLYLPCITFRVTELRRRVGIHEETISYGVKADGLCDLMITTEDRLTQFSRSRPTRQSFLLVRPWYRYLLELPDLPDEMQSVDKWCDSESQSSHSSHSSHGEQWSDRPESDSRALRLLFRLGQPFAAFLLAQQRGEEYKRIASDCDIIAQVKDVTSVHGMDVKTLEIL</sequence>
<evidence type="ECO:0000313" key="3">
    <source>
        <dbReference type="Proteomes" id="UP001195769"/>
    </source>
</evidence>
<feature type="compositionally biased region" description="Low complexity" evidence="1">
    <location>
        <begin position="96"/>
        <end position="106"/>
    </location>
</feature>
<protein>
    <submittedName>
        <fullName evidence="2">Uncharacterized protein</fullName>
    </submittedName>
</protein>
<proteinExistence type="predicted"/>
<feature type="region of interest" description="Disordered" evidence="1">
    <location>
        <begin position="94"/>
        <end position="115"/>
    </location>
</feature>
<reference evidence="2" key="1">
    <citation type="journal article" date="2020" name="New Phytol.">
        <title>Comparative genomics reveals dynamic genome evolution in host specialist ectomycorrhizal fungi.</title>
        <authorList>
            <person name="Lofgren L.A."/>
            <person name="Nguyen N.H."/>
            <person name="Vilgalys R."/>
            <person name="Ruytinx J."/>
            <person name="Liao H.L."/>
            <person name="Branco S."/>
            <person name="Kuo A."/>
            <person name="LaButti K."/>
            <person name="Lipzen A."/>
            <person name="Andreopoulos W."/>
            <person name="Pangilinan J."/>
            <person name="Riley R."/>
            <person name="Hundley H."/>
            <person name="Na H."/>
            <person name="Barry K."/>
            <person name="Grigoriev I.V."/>
            <person name="Stajich J.E."/>
            <person name="Kennedy P.G."/>
        </authorList>
    </citation>
    <scope>NUCLEOTIDE SEQUENCE</scope>
    <source>
        <strain evidence="2">FC203</strain>
    </source>
</reference>
<evidence type="ECO:0000313" key="2">
    <source>
        <dbReference type="EMBL" id="KAG1895225.1"/>
    </source>
</evidence>
<gene>
    <name evidence="2" type="ORF">F5891DRAFT_1059653</name>
</gene>
<evidence type="ECO:0000256" key="1">
    <source>
        <dbReference type="SAM" id="MobiDB-lite"/>
    </source>
</evidence>
<dbReference type="AlphaFoldDB" id="A0AAD4DW83"/>
<organism evidence="2 3">
    <name type="scientific">Suillus fuscotomentosus</name>
    <dbReference type="NCBI Taxonomy" id="1912939"/>
    <lineage>
        <taxon>Eukaryota</taxon>
        <taxon>Fungi</taxon>
        <taxon>Dikarya</taxon>
        <taxon>Basidiomycota</taxon>
        <taxon>Agaricomycotina</taxon>
        <taxon>Agaricomycetes</taxon>
        <taxon>Agaricomycetidae</taxon>
        <taxon>Boletales</taxon>
        <taxon>Suillineae</taxon>
        <taxon>Suillaceae</taxon>
        <taxon>Suillus</taxon>
    </lineage>
</organism>
<comment type="caution">
    <text evidence="2">The sequence shown here is derived from an EMBL/GenBank/DDBJ whole genome shotgun (WGS) entry which is preliminary data.</text>
</comment>
<accession>A0AAD4DW83</accession>
<dbReference type="EMBL" id="JABBWK010000069">
    <property type="protein sequence ID" value="KAG1895225.1"/>
    <property type="molecule type" value="Genomic_DNA"/>
</dbReference>
<name>A0AAD4DW83_9AGAM</name>
<keyword evidence="3" id="KW-1185">Reference proteome</keyword>
<dbReference type="Proteomes" id="UP001195769">
    <property type="component" value="Unassembled WGS sequence"/>
</dbReference>
<dbReference type="GeneID" id="64657139"/>
<dbReference type="RefSeq" id="XP_041220801.1">
    <property type="nucleotide sequence ID" value="XM_041362841.1"/>
</dbReference>